<keyword evidence="2" id="KW-0677">Repeat</keyword>
<proteinExistence type="predicted"/>
<dbReference type="EMBL" id="AFYH01257971">
    <property type="status" value="NOT_ANNOTATED_CDS"/>
    <property type="molecule type" value="Genomic_DNA"/>
</dbReference>
<dbReference type="EMBL" id="AFYH01257973">
    <property type="status" value="NOT_ANNOTATED_CDS"/>
    <property type="molecule type" value="Genomic_DNA"/>
</dbReference>
<reference evidence="4" key="2">
    <citation type="submission" date="2025-08" db="UniProtKB">
        <authorList>
            <consortium name="Ensembl"/>
        </authorList>
    </citation>
    <scope>IDENTIFICATION</scope>
</reference>
<dbReference type="FunCoup" id="H2ZXI2">
    <property type="interactions" value="3"/>
</dbReference>
<dbReference type="InterPro" id="IPR047071">
    <property type="entry name" value="KLHL24_BACK"/>
</dbReference>
<dbReference type="SMART" id="SM00612">
    <property type="entry name" value="Kelch"/>
    <property type="match status" value="6"/>
</dbReference>
<dbReference type="InParanoid" id="H2ZXI2"/>
<keyword evidence="1" id="KW-0880">Kelch repeat</keyword>
<dbReference type="Gene3D" id="3.30.710.10">
    <property type="entry name" value="Potassium Channel Kv1.1, Chain A"/>
    <property type="match status" value="1"/>
</dbReference>
<dbReference type="OMA" id="GCEAPCA"/>
<dbReference type="InterPro" id="IPR011333">
    <property type="entry name" value="SKP1/BTB/POZ_sf"/>
</dbReference>
<dbReference type="AlphaFoldDB" id="H2ZXI2"/>
<evidence type="ECO:0000313" key="5">
    <source>
        <dbReference type="Proteomes" id="UP000008672"/>
    </source>
</evidence>
<dbReference type="eggNOG" id="KOG4441">
    <property type="taxonomic scope" value="Eukaryota"/>
</dbReference>
<dbReference type="STRING" id="7897.ENSLACP00000002103"/>
<dbReference type="InterPro" id="IPR006652">
    <property type="entry name" value="Kelch_1"/>
</dbReference>
<dbReference type="Gene3D" id="1.25.40.420">
    <property type="match status" value="1"/>
</dbReference>
<dbReference type="Pfam" id="PF01344">
    <property type="entry name" value="Kelch_1"/>
    <property type="match status" value="1"/>
</dbReference>
<evidence type="ECO:0000256" key="2">
    <source>
        <dbReference type="ARBA" id="ARBA00022737"/>
    </source>
</evidence>
<sequence length="600" mass="68021">MTLFLGLFRMYRLTKEEPCKTTPLGCENTVKELIKSRSHMDICSGPCHAEEILQVLNIYRQSGIFTDVVLQVDGKDFPCHRATLSANSLYFKAMFTGYLKECRQDTIEIQKVSASTMEFLLEYMYGRKIQIQEDNVESVLEASDLLQISKLREDCIAFLEEQLDVCNCLGLMKFANTYSIPSLWEKSRKVLLEGFVEVSQHEEFLQLSKEELTEHLSNEQLVTPTEVALFEAVMRWVGHEVSTRKSALKDVLELVRLPLLDPVYFLNNVEMDELIQECKECRPLLLEAKQYQIFGNEVSSIRTRPRKFTDLVETIVIIGGCNKNNQMKLPFMEKYNPSTKEWTTMARIPGYSKSEFASCTLKNDIYVSGGHLGGSEAWRFISQLDIWIRVAALNKGRWRHKMTALRGKLYAVGGYDGAQRVHSVECYNTFSNQWTTVAPLLEPVSSAAVVACMSKLYVIGGAVDNETNCEKVQCYDPTENKWTFVTSTPFSQRCLNAVCIDNIIYVIGGLMDKIYSYSPKKNTWCEAGILPTPLESCGMTVCGGKIYILGGRDENGEGTDNAYMFDPTTGKVKQEPSMQRCISYHGCVSILQYSETAHRV</sequence>
<evidence type="ECO:0000313" key="4">
    <source>
        <dbReference type="Ensembl" id="ENSLACP00000002103.1"/>
    </source>
</evidence>
<dbReference type="CDD" id="cd18463">
    <property type="entry name" value="BACK_KLHL24"/>
    <property type="match status" value="1"/>
</dbReference>
<protein>
    <submittedName>
        <fullName evidence="4">Kelch like family member 35</fullName>
    </submittedName>
</protein>
<dbReference type="PROSITE" id="PS50097">
    <property type="entry name" value="BTB"/>
    <property type="match status" value="1"/>
</dbReference>
<dbReference type="PANTHER" id="PTHR24412">
    <property type="entry name" value="KELCH PROTEIN"/>
    <property type="match status" value="1"/>
</dbReference>
<reference evidence="5" key="1">
    <citation type="submission" date="2011-08" db="EMBL/GenBank/DDBJ databases">
        <title>The draft genome of Latimeria chalumnae.</title>
        <authorList>
            <person name="Di Palma F."/>
            <person name="Alfoldi J."/>
            <person name="Johnson J."/>
            <person name="Berlin A."/>
            <person name="Gnerre S."/>
            <person name="Jaffe D."/>
            <person name="MacCallum I."/>
            <person name="Young S."/>
            <person name="Walker B.J."/>
            <person name="Lander E."/>
            <person name="Lindblad-Toh K."/>
        </authorList>
    </citation>
    <scope>NUCLEOTIDE SEQUENCE [LARGE SCALE GENOMIC DNA]</scope>
    <source>
        <strain evidence="5">Wild caught</strain>
    </source>
</reference>
<reference evidence="4" key="3">
    <citation type="submission" date="2025-09" db="UniProtKB">
        <authorList>
            <consortium name="Ensembl"/>
        </authorList>
    </citation>
    <scope>IDENTIFICATION</scope>
</reference>
<dbReference type="InterPro" id="IPR017096">
    <property type="entry name" value="BTB-kelch_protein"/>
</dbReference>
<organism evidence="4 5">
    <name type="scientific">Latimeria chalumnae</name>
    <name type="common">Coelacanth</name>
    <dbReference type="NCBI Taxonomy" id="7897"/>
    <lineage>
        <taxon>Eukaryota</taxon>
        <taxon>Metazoa</taxon>
        <taxon>Chordata</taxon>
        <taxon>Craniata</taxon>
        <taxon>Vertebrata</taxon>
        <taxon>Euteleostomi</taxon>
        <taxon>Coelacanthiformes</taxon>
        <taxon>Coelacanthidae</taxon>
        <taxon>Latimeria</taxon>
    </lineage>
</organism>
<dbReference type="SMART" id="SM00225">
    <property type="entry name" value="BTB"/>
    <property type="match status" value="1"/>
</dbReference>
<dbReference type="Pfam" id="PF07707">
    <property type="entry name" value="BACK"/>
    <property type="match status" value="1"/>
</dbReference>
<dbReference type="InterPro" id="IPR015915">
    <property type="entry name" value="Kelch-typ_b-propeller"/>
</dbReference>
<dbReference type="PIRSF" id="PIRSF037037">
    <property type="entry name" value="Kelch-like_protein_gigaxonin"/>
    <property type="match status" value="1"/>
</dbReference>
<dbReference type="Pfam" id="PF00651">
    <property type="entry name" value="BTB"/>
    <property type="match status" value="1"/>
</dbReference>
<dbReference type="PANTHER" id="PTHR24412:SF187">
    <property type="entry name" value="KELCH-LIKE PROTEIN 35"/>
    <property type="match status" value="1"/>
</dbReference>
<gene>
    <name evidence="4" type="primary">KLHL35</name>
</gene>
<accession>H2ZXI2</accession>
<dbReference type="Pfam" id="PF24681">
    <property type="entry name" value="Kelch_KLHDC2_KLHL20_DRC7"/>
    <property type="match status" value="1"/>
</dbReference>
<evidence type="ECO:0000256" key="1">
    <source>
        <dbReference type="ARBA" id="ARBA00022441"/>
    </source>
</evidence>
<dbReference type="Gene3D" id="2.120.10.80">
    <property type="entry name" value="Kelch-type beta propeller"/>
    <property type="match status" value="1"/>
</dbReference>
<dbReference type="GeneTree" id="ENSGT00940000161093"/>
<name>H2ZXI2_LATCH</name>
<dbReference type="InterPro" id="IPR011705">
    <property type="entry name" value="BACK"/>
</dbReference>
<dbReference type="SUPFAM" id="SSF117281">
    <property type="entry name" value="Kelch motif"/>
    <property type="match status" value="1"/>
</dbReference>
<dbReference type="SUPFAM" id="SSF54695">
    <property type="entry name" value="POZ domain"/>
    <property type="match status" value="1"/>
</dbReference>
<dbReference type="SMART" id="SM00875">
    <property type="entry name" value="BACK"/>
    <property type="match status" value="1"/>
</dbReference>
<evidence type="ECO:0000259" key="3">
    <source>
        <dbReference type="PROSITE" id="PS50097"/>
    </source>
</evidence>
<dbReference type="InterPro" id="IPR000210">
    <property type="entry name" value="BTB/POZ_dom"/>
</dbReference>
<dbReference type="Ensembl" id="ENSLACT00000002119.1">
    <property type="protein sequence ID" value="ENSLACP00000002103.1"/>
    <property type="gene ID" value="ENSLACG00000001881.2"/>
</dbReference>
<dbReference type="Proteomes" id="UP000008672">
    <property type="component" value="Unassembled WGS sequence"/>
</dbReference>
<feature type="domain" description="BTB" evidence="3">
    <location>
        <begin position="66"/>
        <end position="133"/>
    </location>
</feature>
<dbReference type="CDD" id="cd18265">
    <property type="entry name" value="BTB_POZ_KLHL35"/>
    <property type="match status" value="1"/>
</dbReference>
<dbReference type="InterPro" id="IPR030601">
    <property type="entry name" value="KLHL35_BTB_POZ_dom"/>
</dbReference>
<keyword evidence="5" id="KW-1185">Reference proteome</keyword>
<dbReference type="EMBL" id="AFYH01257972">
    <property type="status" value="NOT_ANNOTATED_CDS"/>
    <property type="molecule type" value="Genomic_DNA"/>
</dbReference>